<evidence type="ECO:0000256" key="1">
    <source>
        <dbReference type="SAM" id="Phobius"/>
    </source>
</evidence>
<reference evidence="2 3" key="1">
    <citation type="journal article" date="2016" name="Nat. Commun.">
        <title>Extremotolerant tardigrade genome and improved radiotolerance of human cultured cells by tardigrade-unique protein.</title>
        <authorList>
            <person name="Hashimoto T."/>
            <person name="Horikawa D.D."/>
            <person name="Saito Y."/>
            <person name="Kuwahara H."/>
            <person name="Kozuka-Hata H."/>
            <person name="Shin-I T."/>
            <person name="Minakuchi Y."/>
            <person name="Ohishi K."/>
            <person name="Motoyama A."/>
            <person name="Aizu T."/>
            <person name="Enomoto A."/>
            <person name="Kondo K."/>
            <person name="Tanaka S."/>
            <person name="Hara Y."/>
            <person name="Koshikawa S."/>
            <person name="Sagara H."/>
            <person name="Miura T."/>
            <person name="Yokobori S."/>
            <person name="Miyagawa K."/>
            <person name="Suzuki Y."/>
            <person name="Kubo T."/>
            <person name="Oyama M."/>
            <person name="Kohara Y."/>
            <person name="Fujiyama A."/>
            <person name="Arakawa K."/>
            <person name="Katayama T."/>
            <person name="Toyoda A."/>
            <person name="Kunieda T."/>
        </authorList>
    </citation>
    <scope>NUCLEOTIDE SEQUENCE [LARGE SCALE GENOMIC DNA]</scope>
    <source>
        <strain evidence="2 3">YOKOZUNA-1</strain>
    </source>
</reference>
<accession>A0A1D1V502</accession>
<evidence type="ECO:0000313" key="2">
    <source>
        <dbReference type="EMBL" id="GAU93843.1"/>
    </source>
</evidence>
<feature type="transmembrane region" description="Helical" evidence="1">
    <location>
        <begin position="21"/>
        <end position="41"/>
    </location>
</feature>
<evidence type="ECO:0000313" key="3">
    <source>
        <dbReference type="Proteomes" id="UP000186922"/>
    </source>
</evidence>
<keyword evidence="3" id="KW-1185">Reference proteome</keyword>
<keyword evidence="1" id="KW-0812">Transmembrane</keyword>
<dbReference type="AlphaFoldDB" id="A0A1D1V502"/>
<keyword evidence="1" id="KW-1133">Transmembrane helix</keyword>
<dbReference type="EMBL" id="BDGG01000002">
    <property type="protein sequence ID" value="GAU93843.1"/>
    <property type="molecule type" value="Genomic_DNA"/>
</dbReference>
<sequence>MGQQLPRIWRRLFRYSKYGAYRVKFYLGLLKLLLQGAILAFRSLAVHTGIRQVRHFYTQLHWALLQGGDAK</sequence>
<organism evidence="2 3">
    <name type="scientific">Ramazzottius varieornatus</name>
    <name type="common">Water bear</name>
    <name type="synonym">Tardigrade</name>
    <dbReference type="NCBI Taxonomy" id="947166"/>
    <lineage>
        <taxon>Eukaryota</taxon>
        <taxon>Metazoa</taxon>
        <taxon>Ecdysozoa</taxon>
        <taxon>Tardigrada</taxon>
        <taxon>Eutardigrada</taxon>
        <taxon>Parachela</taxon>
        <taxon>Hypsibioidea</taxon>
        <taxon>Ramazzottiidae</taxon>
        <taxon>Ramazzottius</taxon>
    </lineage>
</organism>
<keyword evidence="1" id="KW-0472">Membrane</keyword>
<comment type="caution">
    <text evidence="2">The sequence shown here is derived from an EMBL/GenBank/DDBJ whole genome shotgun (WGS) entry which is preliminary data.</text>
</comment>
<name>A0A1D1V502_RAMVA</name>
<gene>
    <name evidence="2" type="primary">RvY_05716-1</name>
    <name evidence="2" type="synonym">RvY_05716.1</name>
    <name evidence="2" type="ORF">RvY_05716</name>
</gene>
<proteinExistence type="predicted"/>
<protein>
    <submittedName>
        <fullName evidence="2">Uncharacterized protein</fullName>
    </submittedName>
</protein>
<dbReference type="Proteomes" id="UP000186922">
    <property type="component" value="Unassembled WGS sequence"/>
</dbReference>